<feature type="domain" description="Bacillithiol biosynthesis BshC C-terminal coiled-coil" evidence="4">
    <location>
        <begin position="386"/>
        <end position="544"/>
    </location>
</feature>
<dbReference type="HAMAP" id="MF_01867">
    <property type="entry name" value="BshC"/>
    <property type="match status" value="1"/>
</dbReference>
<dbReference type="Pfam" id="PF10079">
    <property type="entry name" value="Rossmann-like_BshC"/>
    <property type="match status" value="1"/>
</dbReference>
<comment type="similarity">
    <text evidence="2">Belongs to the BshC family.</text>
</comment>
<keyword evidence="6" id="KW-1185">Reference proteome</keyword>
<proteinExistence type="inferred from homology"/>
<accession>A0ABY3SMF6</accession>
<comment type="function">
    <text evidence="2">Involved in bacillithiol (BSH) biosynthesis. May catalyze the last step of the pathway, the addition of cysteine to glucosamine malate (GlcN-Mal) to generate BSH.</text>
</comment>
<dbReference type="Proteomes" id="UP001649230">
    <property type="component" value="Chromosome"/>
</dbReference>
<evidence type="ECO:0000256" key="1">
    <source>
        <dbReference type="ARBA" id="ARBA00022598"/>
    </source>
</evidence>
<protein>
    <recommendedName>
        <fullName evidence="2">Putative cysteine ligase BshC</fullName>
        <ecNumber evidence="2">6.-.-.-</ecNumber>
    </recommendedName>
</protein>
<evidence type="ECO:0000259" key="4">
    <source>
        <dbReference type="Pfam" id="PF24850"/>
    </source>
</evidence>
<dbReference type="InterPro" id="IPR011199">
    <property type="entry name" value="Bacillithiol_biosynth_BshC"/>
</dbReference>
<evidence type="ECO:0000259" key="3">
    <source>
        <dbReference type="Pfam" id="PF10079"/>
    </source>
</evidence>
<dbReference type="RefSeq" id="WP_235121698.1">
    <property type="nucleotide sequence ID" value="NZ_CP090978.1"/>
</dbReference>
<dbReference type="InterPro" id="IPR055398">
    <property type="entry name" value="Rossmann-like_BshC"/>
</dbReference>
<dbReference type="NCBIfam" id="TIGR03998">
    <property type="entry name" value="thiol_BshC"/>
    <property type="match status" value="1"/>
</dbReference>
<keyword evidence="1 2" id="KW-0436">Ligase</keyword>
<reference evidence="5 6" key="1">
    <citation type="journal article" date="2024" name="Int. J. Syst. Evol. Microbiol.">
        <title>Paenibacillus hexagrammi sp. nov., a novel bacterium isolated from the gut content of Hexagrammos agrammus.</title>
        <authorList>
            <person name="Jung H.K."/>
            <person name="Kim D.G."/>
            <person name="Zin H."/>
            <person name="Park J."/>
            <person name="Jung H."/>
            <person name="Kim Y.O."/>
            <person name="Kong H.J."/>
            <person name="Kim J.W."/>
            <person name="Kim Y.S."/>
        </authorList>
    </citation>
    <scope>NUCLEOTIDE SEQUENCE [LARGE SCALE GENOMIC DNA]</scope>
    <source>
        <strain evidence="5 6">YPD9-1</strain>
    </source>
</reference>
<gene>
    <name evidence="2 5" type="primary">bshC</name>
    <name evidence="5" type="ORF">L0M14_08340</name>
</gene>
<dbReference type="PIRSF" id="PIRSF012535">
    <property type="entry name" value="UCP012535"/>
    <property type="match status" value="1"/>
</dbReference>
<dbReference type="Pfam" id="PF24850">
    <property type="entry name" value="CC_BshC"/>
    <property type="match status" value="1"/>
</dbReference>
<evidence type="ECO:0000313" key="5">
    <source>
        <dbReference type="EMBL" id="UJF35126.1"/>
    </source>
</evidence>
<evidence type="ECO:0000313" key="6">
    <source>
        <dbReference type="Proteomes" id="UP001649230"/>
    </source>
</evidence>
<feature type="domain" description="Bacillithiol biosynthesis BshC N-terminal Rossmann-like" evidence="3">
    <location>
        <begin position="1"/>
        <end position="384"/>
    </location>
</feature>
<name>A0ABY3SMF6_9BACL</name>
<dbReference type="InterPro" id="IPR055399">
    <property type="entry name" value="CC_BshC"/>
</dbReference>
<sequence>MQMEAFHWKKNQALAEDYIQDSGTANHLFHFHYKRTEDWLTRAAWVTEQSSALRADRHQLAAVLTSYNERIGNTQQALQKIQDLSKSESLVVVGGQQAGLFGGPLLVLYKAITIIQLAREWSGKLSRPIVPVFWIAGEDHDFDEVNHIYSLTSAQTVEKIKVEHPTGQRTSISRLPLKEHVWIAALQALEDSLIDTEFKAELLAKLKNAALPSSTLSDAFARWMAWLFGEYGLVLLDADDPPLRGVESAMFEQLIARNEALSDALMQGRKRVRECGYEPQADITENGANLFVFEKGGRLLLQREDGLFTDKKKSVSYSREQLLDISVTHPQRLSNNVMTRPLMQEYLFPVLATVLGPGEIAYWGLTASAFEMFGMKLPIVAPRLEFTLIEGTVHKHMVRYDLSFDDVLNRFEEKKQSWLSKQDTMRLGERFEVVKEEFKASYGPLVDSLAAINAGVKLLGESNLAKILNQIEYLEQKAADGHKAQFESTLRHLDRIQLTIRPLAKPQERVYNGCAYMNRYGNGWLKQLVETPIPVDGQHRIYYL</sequence>
<organism evidence="5 6">
    <name type="scientific">Paenibacillus hexagrammi</name>
    <dbReference type="NCBI Taxonomy" id="2908839"/>
    <lineage>
        <taxon>Bacteria</taxon>
        <taxon>Bacillati</taxon>
        <taxon>Bacillota</taxon>
        <taxon>Bacilli</taxon>
        <taxon>Bacillales</taxon>
        <taxon>Paenibacillaceae</taxon>
        <taxon>Paenibacillus</taxon>
    </lineage>
</organism>
<dbReference type="EMBL" id="CP090978">
    <property type="protein sequence ID" value="UJF35126.1"/>
    <property type="molecule type" value="Genomic_DNA"/>
</dbReference>
<evidence type="ECO:0000256" key="2">
    <source>
        <dbReference type="HAMAP-Rule" id="MF_01867"/>
    </source>
</evidence>
<dbReference type="EC" id="6.-.-.-" evidence="2"/>